<reference evidence="2" key="1">
    <citation type="journal article" date="2011" name="PLoS Genet.">
        <title>Genomic analysis of the necrotrophic fungal pathogens Sclerotinia sclerotiorum and Botrytis cinerea.</title>
        <authorList>
            <person name="Amselem J."/>
            <person name="Cuomo C.A."/>
            <person name="van Kan J.A."/>
            <person name="Viaud M."/>
            <person name="Benito E.P."/>
            <person name="Couloux A."/>
            <person name="Coutinho P.M."/>
            <person name="de Vries R.P."/>
            <person name="Dyer P.S."/>
            <person name="Fillinger S."/>
            <person name="Fournier E."/>
            <person name="Gout L."/>
            <person name="Hahn M."/>
            <person name="Kohn L."/>
            <person name="Lapalu N."/>
            <person name="Plummer K.M."/>
            <person name="Pradier J.M."/>
            <person name="Quevillon E."/>
            <person name="Sharon A."/>
            <person name="Simon A."/>
            <person name="ten Have A."/>
            <person name="Tudzynski B."/>
            <person name="Tudzynski P."/>
            <person name="Wincker P."/>
            <person name="Andrew M."/>
            <person name="Anthouard V."/>
            <person name="Beever R.E."/>
            <person name="Beffa R."/>
            <person name="Benoit I."/>
            <person name="Bouzid O."/>
            <person name="Brault B."/>
            <person name="Chen Z."/>
            <person name="Choquer M."/>
            <person name="Collemare J."/>
            <person name="Cotton P."/>
            <person name="Danchin E.G."/>
            <person name="Da Silva C."/>
            <person name="Gautier A."/>
            <person name="Giraud C."/>
            <person name="Giraud T."/>
            <person name="Gonzalez C."/>
            <person name="Grossetete S."/>
            <person name="Guldener U."/>
            <person name="Henrissat B."/>
            <person name="Howlett B.J."/>
            <person name="Kodira C."/>
            <person name="Kretschmer M."/>
            <person name="Lappartient A."/>
            <person name="Leroch M."/>
            <person name="Levis C."/>
            <person name="Mauceli E."/>
            <person name="Neuveglise C."/>
            <person name="Oeser B."/>
            <person name="Pearson M."/>
            <person name="Poulain J."/>
            <person name="Poussereau N."/>
            <person name="Quesneville H."/>
            <person name="Rascle C."/>
            <person name="Schumacher J."/>
            <person name="Segurens B."/>
            <person name="Sexton A."/>
            <person name="Silva E."/>
            <person name="Sirven C."/>
            <person name="Soanes D.M."/>
            <person name="Talbot N.J."/>
            <person name="Templeton M."/>
            <person name="Yandava C."/>
            <person name="Yarden O."/>
            <person name="Zeng Q."/>
            <person name="Rollins J.A."/>
            <person name="Lebrun M.H."/>
            <person name="Dickman M."/>
        </authorList>
    </citation>
    <scope>NUCLEOTIDE SEQUENCE [LARGE SCALE GENOMIC DNA]</scope>
    <source>
        <strain evidence="2">ATCC 18683 / 1980 / Ss-1</strain>
    </source>
</reference>
<dbReference type="GeneID" id="5485151"/>
<dbReference type="RefSeq" id="XP_001589355.1">
    <property type="nucleotide sequence ID" value="XM_001589305.1"/>
</dbReference>
<sequence length="71" mass="8004">MSNHVTATTTILSSQSSDESIEEIYMSTAYIFLSLKLDRDTVDTEEKAASFHEQRLLIPGKLAFSYTHGIY</sequence>
<dbReference type="KEGG" id="ssl:SS1G_09990"/>
<accession>A7EXC9</accession>
<evidence type="ECO:0000313" key="2">
    <source>
        <dbReference type="Proteomes" id="UP000001312"/>
    </source>
</evidence>
<proteinExistence type="predicted"/>
<protein>
    <submittedName>
        <fullName evidence="1">Uncharacterized protein</fullName>
    </submittedName>
</protein>
<dbReference type="Proteomes" id="UP000001312">
    <property type="component" value="Unassembled WGS sequence"/>
</dbReference>
<dbReference type="InParanoid" id="A7EXC9"/>
<dbReference type="AlphaFoldDB" id="A7EXC9"/>
<dbReference type="EMBL" id="CH476634">
    <property type="protein sequence ID" value="EDN94121.1"/>
    <property type="molecule type" value="Genomic_DNA"/>
</dbReference>
<name>A7EXC9_SCLS1</name>
<keyword evidence="2" id="KW-1185">Reference proteome</keyword>
<organism evidence="1 2">
    <name type="scientific">Sclerotinia sclerotiorum (strain ATCC 18683 / 1980 / Ss-1)</name>
    <name type="common">White mold</name>
    <name type="synonym">Whetzelinia sclerotiorum</name>
    <dbReference type="NCBI Taxonomy" id="665079"/>
    <lineage>
        <taxon>Eukaryota</taxon>
        <taxon>Fungi</taxon>
        <taxon>Dikarya</taxon>
        <taxon>Ascomycota</taxon>
        <taxon>Pezizomycotina</taxon>
        <taxon>Leotiomycetes</taxon>
        <taxon>Helotiales</taxon>
        <taxon>Sclerotiniaceae</taxon>
        <taxon>Sclerotinia</taxon>
    </lineage>
</organism>
<evidence type="ECO:0000313" key="1">
    <source>
        <dbReference type="EMBL" id="EDN94121.1"/>
    </source>
</evidence>
<gene>
    <name evidence="1" type="ORF">SS1G_09990</name>
</gene>